<feature type="transmembrane region" description="Helical" evidence="6">
    <location>
        <begin position="281"/>
        <end position="302"/>
    </location>
</feature>
<keyword evidence="2" id="KW-1003">Cell membrane</keyword>
<keyword evidence="4 6" id="KW-1133">Transmembrane helix</keyword>
<evidence type="ECO:0000313" key="7">
    <source>
        <dbReference type="EMBL" id="AEE14679.1"/>
    </source>
</evidence>
<dbReference type="Proteomes" id="UP000011765">
    <property type="component" value="Chromosome"/>
</dbReference>
<dbReference type="GO" id="GO:0043190">
    <property type="term" value="C:ATP-binding cassette (ABC) transporter complex"/>
    <property type="evidence" value="ECO:0007669"/>
    <property type="project" value="InterPro"/>
</dbReference>
<dbReference type="AlphaFoldDB" id="M1E8U3"/>
<dbReference type="OrthoDB" id="9815246at2"/>
<dbReference type="GO" id="GO:0006824">
    <property type="term" value="P:cobalt ion transport"/>
    <property type="evidence" value="ECO:0007669"/>
    <property type="project" value="InterPro"/>
</dbReference>
<dbReference type="KEGG" id="tnr:Thena_1051"/>
<feature type="transmembrane region" description="Helical" evidence="6">
    <location>
        <begin position="154"/>
        <end position="175"/>
    </location>
</feature>
<dbReference type="HOGENOM" id="CLU_056469_1_0_9"/>
<protein>
    <submittedName>
        <fullName evidence="7">Cobalt ABC transporter, inner membrane subunit CbiQ</fullName>
    </submittedName>
</protein>
<accession>M1E8U3</accession>
<keyword evidence="3 6" id="KW-0812">Transmembrane</keyword>
<keyword evidence="8" id="KW-1185">Reference proteome</keyword>
<dbReference type="eggNOG" id="COG0619">
    <property type="taxonomic scope" value="Bacteria"/>
</dbReference>
<dbReference type="InterPro" id="IPR003339">
    <property type="entry name" value="ABC/ECF_trnsptr_transmembrane"/>
</dbReference>
<dbReference type="NCBIfam" id="TIGR02454">
    <property type="entry name" value="ECF_T_CbiQ"/>
    <property type="match status" value="1"/>
</dbReference>
<sequence length="304" mass="34743">MCSKSFKSNSSKSTKSSFLEKTINELNNVMKEEFIAGKIASRHGLLQNLDPRINILSSLLLIITANFIHQPLILLFFNLWIIWLAKVSLVPVRSFLKRVWLIVPLFTVIMVIPSIFSPILPGEPLLVLFYLPHSIQFLFWQIPQTISITKQGVFTAIVLVLRVGICVSVSLLLTLTTKWSLLLKALSKIGVPTMFITILEMAHRYIYLLLQTTVDMFVAKKSRTVGHTTTGEQRQFLSNSMSILLGKSYFMSNEVYLAMTSRGYNGKALVLTEFKMKLFDWLWLIFIIIVCLFFIGGDHLFVWK</sequence>
<dbReference type="InterPro" id="IPR051611">
    <property type="entry name" value="ECF_transporter_component"/>
</dbReference>
<comment type="subcellular location">
    <subcellularLocation>
        <location evidence="1">Cell membrane</location>
        <topology evidence="1">Multi-pass membrane protein</topology>
    </subcellularLocation>
</comment>
<evidence type="ECO:0000256" key="4">
    <source>
        <dbReference type="ARBA" id="ARBA00022989"/>
    </source>
</evidence>
<dbReference type="Pfam" id="PF02361">
    <property type="entry name" value="CbiQ"/>
    <property type="match status" value="1"/>
</dbReference>
<keyword evidence="5 6" id="KW-0472">Membrane</keyword>
<gene>
    <name evidence="7" type="ORF">Thena_1051</name>
</gene>
<reference evidence="7 8" key="1">
    <citation type="submission" date="2011-04" db="EMBL/GenBank/DDBJ databases">
        <title>The complete genome of Thermodesulfobium narugense DSM 14796.</title>
        <authorList>
            <consortium name="US DOE Joint Genome Institute (JGI-PGF)"/>
            <person name="Lucas S."/>
            <person name="Han J."/>
            <person name="Lapidus A."/>
            <person name="Bruce D."/>
            <person name="Goodwin L."/>
            <person name="Pitluck S."/>
            <person name="Peters L."/>
            <person name="Kyrpides N."/>
            <person name="Mavromatis K."/>
            <person name="Pagani I."/>
            <person name="Ivanova N."/>
            <person name="Ovchinnikova G."/>
            <person name="Zhang X."/>
            <person name="Saunders L."/>
            <person name="Detter J.C."/>
            <person name="Tapia R."/>
            <person name="Han C."/>
            <person name="Land M."/>
            <person name="Hauser L."/>
            <person name="Markowitz V."/>
            <person name="Cheng J.-F."/>
            <person name="Hugenholtz P."/>
            <person name="Woyke T."/>
            <person name="Wu D."/>
            <person name="Spring S."/>
            <person name="Schroeder M."/>
            <person name="Brambilla E."/>
            <person name="Klenk H.-P."/>
            <person name="Eisen J.A."/>
        </authorList>
    </citation>
    <scope>NUCLEOTIDE SEQUENCE [LARGE SCALE GENOMIC DNA]</scope>
    <source>
        <strain evidence="7 8">DSM 14796</strain>
    </source>
</reference>
<dbReference type="RefSeq" id="WP_013756402.1">
    <property type="nucleotide sequence ID" value="NC_015499.1"/>
</dbReference>
<feature type="transmembrane region" description="Helical" evidence="6">
    <location>
        <begin position="99"/>
        <end position="119"/>
    </location>
</feature>
<dbReference type="STRING" id="747365.Thena_1051"/>
<dbReference type="CDD" id="cd16914">
    <property type="entry name" value="EcfT"/>
    <property type="match status" value="1"/>
</dbReference>
<name>M1E8U3_9BACT</name>
<evidence type="ECO:0000256" key="3">
    <source>
        <dbReference type="ARBA" id="ARBA00022692"/>
    </source>
</evidence>
<evidence type="ECO:0000256" key="5">
    <source>
        <dbReference type="ARBA" id="ARBA00023136"/>
    </source>
</evidence>
<dbReference type="InterPro" id="IPR012809">
    <property type="entry name" value="ECF_CbiQ"/>
</dbReference>
<evidence type="ECO:0000256" key="2">
    <source>
        <dbReference type="ARBA" id="ARBA00022475"/>
    </source>
</evidence>
<dbReference type="PANTHER" id="PTHR34857">
    <property type="entry name" value="SLL0384 PROTEIN"/>
    <property type="match status" value="1"/>
</dbReference>
<evidence type="ECO:0000313" key="8">
    <source>
        <dbReference type="Proteomes" id="UP000011765"/>
    </source>
</evidence>
<proteinExistence type="predicted"/>
<dbReference type="PANTHER" id="PTHR34857:SF2">
    <property type="entry name" value="SLL0384 PROTEIN"/>
    <property type="match status" value="1"/>
</dbReference>
<dbReference type="EMBL" id="CP002690">
    <property type="protein sequence ID" value="AEE14679.1"/>
    <property type="molecule type" value="Genomic_DNA"/>
</dbReference>
<evidence type="ECO:0000256" key="6">
    <source>
        <dbReference type="SAM" id="Phobius"/>
    </source>
</evidence>
<organism evidence="7 8">
    <name type="scientific">Thermodesulfobium narugense DSM 14796</name>
    <dbReference type="NCBI Taxonomy" id="747365"/>
    <lineage>
        <taxon>Bacteria</taxon>
        <taxon>Pseudomonadati</taxon>
        <taxon>Thermodesulfobiota</taxon>
        <taxon>Thermodesulfobiia</taxon>
        <taxon>Thermodesulfobiales</taxon>
        <taxon>Thermodesulfobiaceae</taxon>
        <taxon>Thermodesulfobium</taxon>
    </lineage>
</organism>
<evidence type="ECO:0000256" key="1">
    <source>
        <dbReference type="ARBA" id="ARBA00004651"/>
    </source>
</evidence>